<gene>
    <name evidence="4" type="ORF">V5E97_05060</name>
</gene>
<evidence type="ECO:0000313" key="4">
    <source>
        <dbReference type="EMBL" id="XBH05388.1"/>
    </source>
</evidence>
<proteinExistence type="predicted"/>
<reference evidence="4" key="1">
    <citation type="submission" date="2024-05" db="EMBL/GenBank/DDBJ databases">
        <title>Planctomycetes of the genus Singulisphaera possess chitinolytic capabilities.</title>
        <authorList>
            <person name="Ivanova A."/>
        </authorList>
    </citation>
    <scope>NUCLEOTIDE SEQUENCE</scope>
    <source>
        <strain evidence="4">Ch08T</strain>
    </source>
</reference>
<protein>
    <submittedName>
        <fullName evidence="4">Response regulator</fullName>
    </submittedName>
</protein>
<evidence type="ECO:0000259" key="3">
    <source>
        <dbReference type="PROSITE" id="PS50110"/>
    </source>
</evidence>
<feature type="domain" description="Response regulatory" evidence="3">
    <location>
        <begin position="1"/>
        <end position="87"/>
    </location>
</feature>
<evidence type="ECO:0000256" key="2">
    <source>
        <dbReference type="SAM" id="MobiDB-lite"/>
    </source>
</evidence>
<accession>A0AAU7CJX4</accession>
<dbReference type="InterPro" id="IPR011006">
    <property type="entry name" value="CheY-like_superfamily"/>
</dbReference>
<feature type="modified residue" description="4-aspartylphosphate" evidence="1">
    <location>
        <position position="22"/>
    </location>
</feature>
<organism evidence="4">
    <name type="scientific">Singulisphaera sp. Ch08</name>
    <dbReference type="NCBI Taxonomy" id="3120278"/>
    <lineage>
        <taxon>Bacteria</taxon>
        <taxon>Pseudomonadati</taxon>
        <taxon>Planctomycetota</taxon>
        <taxon>Planctomycetia</taxon>
        <taxon>Isosphaerales</taxon>
        <taxon>Isosphaeraceae</taxon>
        <taxon>Singulisphaera</taxon>
    </lineage>
</organism>
<dbReference type="AlphaFoldDB" id="A0AAU7CJX4"/>
<feature type="compositionally biased region" description="Basic and acidic residues" evidence="2">
    <location>
        <begin position="89"/>
        <end position="106"/>
    </location>
</feature>
<dbReference type="PROSITE" id="PS50110">
    <property type="entry name" value="RESPONSE_REGULATORY"/>
    <property type="match status" value="1"/>
</dbReference>
<dbReference type="EMBL" id="CP155447">
    <property type="protein sequence ID" value="XBH05388.1"/>
    <property type="molecule type" value="Genomic_DNA"/>
</dbReference>
<name>A0AAU7CJX4_9BACT</name>
<dbReference type="Gene3D" id="3.40.50.2300">
    <property type="match status" value="1"/>
</dbReference>
<keyword evidence="1" id="KW-0597">Phosphoprotein</keyword>
<dbReference type="RefSeq" id="WP_406698206.1">
    <property type="nucleotide sequence ID" value="NZ_CP155447.1"/>
</dbReference>
<dbReference type="InterPro" id="IPR001789">
    <property type="entry name" value="Sig_transdc_resp-reg_receiver"/>
</dbReference>
<sequence>MSRTVASALENLDPPPDWILLDLWLSDGDGEDVLRHVRAAGIPSHVAVISAGLDSERIASLQPLQPDLMIPKPISFEKLLEACKLTRSAGRDEPDSAGRPHLRRSD</sequence>
<dbReference type="GO" id="GO:0000160">
    <property type="term" value="P:phosphorelay signal transduction system"/>
    <property type="evidence" value="ECO:0007669"/>
    <property type="project" value="InterPro"/>
</dbReference>
<dbReference type="SUPFAM" id="SSF52172">
    <property type="entry name" value="CheY-like"/>
    <property type="match status" value="1"/>
</dbReference>
<feature type="region of interest" description="Disordered" evidence="2">
    <location>
        <begin position="87"/>
        <end position="106"/>
    </location>
</feature>
<evidence type="ECO:0000256" key="1">
    <source>
        <dbReference type="PROSITE-ProRule" id="PRU00169"/>
    </source>
</evidence>